<dbReference type="EMBL" id="SEWF01000051">
    <property type="protein sequence ID" value="RYU93221.1"/>
    <property type="molecule type" value="Genomic_DNA"/>
</dbReference>
<sequence>MKTEEIRQQFVQAWGVLGTSWGISRSMAQVHALLLLSKSEMSTEEVMEELKLSRGNVNMVLRDLVGWNLIYKQTKPGDRKEYFIAEHDIWQIAVRVITERKKREIMPAKQTVKMLMANATDTKDADQLHVKNMLSELNSFIEQMDTLSDLLLKAEKNALLKNVLKLMS</sequence>
<dbReference type="InterPro" id="IPR026282">
    <property type="entry name" value="MJ1563"/>
</dbReference>
<dbReference type="InterPro" id="IPR036388">
    <property type="entry name" value="WH-like_DNA-bd_sf"/>
</dbReference>
<keyword evidence="2 4" id="KW-0238">DNA-binding</keyword>
<evidence type="ECO:0000313" key="7">
    <source>
        <dbReference type="Proteomes" id="UP000293162"/>
    </source>
</evidence>
<dbReference type="InterPro" id="IPR052362">
    <property type="entry name" value="HTH-GbsR_regulator"/>
</dbReference>
<name>A0A4Q5LU85_9BACT</name>
<organism evidence="6 7">
    <name type="scientific">Emticicia agri</name>
    <dbReference type="NCBI Taxonomy" id="2492393"/>
    <lineage>
        <taxon>Bacteria</taxon>
        <taxon>Pseudomonadati</taxon>
        <taxon>Bacteroidota</taxon>
        <taxon>Cytophagia</taxon>
        <taxon>Cytophagales</taxon>
        <taxon>Leadbetterellaceae</taxon>
        <taxon>Emticicia</taxon>
    </lineage>
</organism>
<accession>A0A4Q5LU85</accession>
<comment type="similarity">
    <text evidence="4">Belongs to the GbsR family.</text>
</comment>
<evidence type="ECO:0000256" key="3">
    <source>
        <dbReference type="ARBA" id="ARBA00023163"/>
    </source>
</evidence>
<comment type="caution">
    <text evidence="6">The sequence shown here is derived from an EMBL/GenBank/DDBJ whole genome shotgun (WGS) entry which is preliminary data.</text>
</comment>
<dbReference type="SUPFAM" id="SSF46785">
    <property type="entry name" value="Winged helix' DNA-binding domain"/>
    <property type="match status" value="1"/>
</dbReference>
<dbReference type="PANTHER" id="PTHR38465">
    <property type="entry name" value="HTH-TYPE TRANSCRIPTIONAL REGULATOR MJ1563-RELATED"/>
    <property type="match status" value="1"/>
</dbReference>
<dbReference type="AlphaFoldDB" id="A0A4Q5LU85"/>
<reference evidence="6 7" key="1">
    <citation type="submission" date="2019-02" db="EMBL/GenBank/DDBJ databases">
        <title>Bacterial novel species Emticicia sp. 17J42-9 isolated from soil.</title>
        <authorList>
            <person name="Jung H.-Y."/>
        </authorList>
    </citation>
    <scope>NUCLEOTIDE SEQUENCE [LARGE SCALE GENOMIC DNA]</scope>
    <source>
        <strain evidence="6 7">17J42-9</strain>
    </source>
</reference>
<dbReference type="PIRSF" id="PIRSF006707">
    <property type="entry name" value="MJ1563"/>
    <property type="match status" value="1"/>
</dbReference>
<dbReference type="RefSeq" id="WP_130023618.1">
    <property type="nucleotide sequence ID" value="NZ_SEWF01000051.1"/>
</dbReference>
<evidence type="ECO:0000259" key="5">
    <source>
        <dbReference type="Pfam" id="PF12802"/>
    </source>
</evidence>
<evidence type="ECO:0000256" key="1">
    <source>
        <dbReference type="ARBA" id="ARBA00023015"/>
    </source>
</evidence>
<keyword evidence="3 4" id="KW-0804">Transcription</keyword>
<dbReference type="PANTHER" id="PTHR38465:SF1">
    <property type="entry name" value="HTH-TYPE TRANSCRIPTIONAL REGULATOR MJ1563-RELATED"/>
    <property type="match status" value="1"/>
</dbReference>
<keyword evidence="7" id="KW-1185">Reference proteome</keyword>
<dbReference type="InterPro" id="IPR036390">
    <property type="entry name" value="WH_DNA-bd_sf"/>
</dbReference>
<protein>
    <recommendedName>
        <fullName evidence="4">HTH-type transcriptional regulator</fullName>
    </recommendedName>
</protein>
<dbReference type="OrthoDB" id="9792628at2"/>
<dbReference type="Pfam" id="PF12802">
    <property type="entry name" value="MarR_2"/>
    <property type="match status" value="1"/>
</dbReference>
<keyword evidence="1 4" id="KW-0805">Transcription regulation</keyword>
<gene>
    <name evidence="6" type="ORF">EWM59_23070</name>
</gene>
<dbReference type="GO" id="GO:0003677">
    <property type="term" value="F:DNA binding"/>
    <property type="evidence" value="ECO:0007669"/>
    <property type="project" value="UniProtKB-UniRule"/>
</dbReference>
<dbReference type="GO" id="GO:0003700">
    <property type="term" value="F:DNA-binding transcription factor activity"/>
    <property type="evidence" value="ECO:0007669"/>
    <property type="project" value="InterPro"/>
</dbReference>
<evidence type="ECO:0000256" key="2">
    <source>
        <dbReference type="ARBA" id="ARBA00023125"/>
    </source>
</evidence>
<feature type="domain" description="HTH marR-type" evidence="5">
    <location>
        <begin position="22"/>
        <end position="80"/>
    </location>
</feature>
<dbReference type="Gene3D" id="1.10.10.10">
    <property type="entry name" value="Winged helix-like DNA-binding domain superfamily/Winged helix DNA-binding domain"/>
    <property type="match status" value="1"/>
</dbReference>
<proteinExistence type="inferred from homology"/>
<dbReference type="InterPro" id="IPR000835">
    <property type="entry name" value="HTH_MarR-typ"/>
</dbReference>
<evidence type="ECO:0000256" key="4">
    <source>
        <dbReference type="PIRNR" id="PIRNR006707"/>
    </source>
</evidence>
<evidence type="ECO:0000313" key="6">
    <source>
        <dbReference type="EMBL" id="RYU93221.1"/>
    </source>
</evidence>
<dbReference type="Proteomes" id="UP000293162">
    <property type="component" value="Unassembled WGS sequence"/>
</dbReference>